<dbReference type="PANTHER" id="PTHR48014">
    <property type="entry name" value="SERINE/THREONINE-PROTEIN KINASE FRAY2"/>
    <property type="match status" value="1"/>
</dbReference>
<name>D8UDA1_VOLCA</name>
<feature type="domain" description="Protein kinase" evidence="2">
    <location>
        <begin position="1"/>
        <end position="254"/>
    </location>
</feature>
<evidence type="ECO:0000259" key="2">
    <source>
        <dbReference type="PROSITE" id="PS50011"/>
    </source>
</evidence>
<dbReference type="KEGG" id="vcn:VOLCADRAFT_67210"/>
<dbReference type="PANTHER" id="PTHR48014:SF21">
    <property type="entry name" value="SERINE_THREONINE-PROTEIN KINASE FRAY2"/>
    <property type="match status" value="1"/>
</dbReference>
<gene>
    <name evidence="3" type="ORF">VOLCADRAFT_67210</name>
</gene>
<dbReference type="EMBL" id="GL378384">
    <property type="protein sequence ID" value="EFJ42273.1"/>
    <property type="molecule type" value="Genomic_DNA"/>
</dbReference>
<dbReference type="AlphaFoldDB" id="D8UDA1"/>
<dbReference type="GO" id="GO:0005524">
    <property type="term" value="F:ATP binding"/>
    <property type="evidence" value="ECO:0007669"/>
    <property type="project" value="InterPro"/>
</dbReference>
<dbReference type="InterPro" id="IPR011009">
    <property type="entry name" value="Kinase-like_dom_sf"/>
</dbReference>
<proteinExistence type="inferred from homology"/>
<dbReference type="GO" id="GO:0004672">
    <property type="term" value="F:protein kinase activity"/>
    <property type="evidence" value="ECO:0007669"/>
    <property type="project" value="InterPro"/>
</dbReference>
<evidence type="ECO:0000256" key="1">
    <source>
        <dbReference type="ARBA" id="ARBA00008874"/>
    </source>
</evidence>
<dbReference type="InParanoid" id="D8UDA1"/>
<evidence type="ECO:0000313" key="4">
    <source>
        <dbReference type="Proteomes" id="UP000001058"/>
    </source>
</evidence>
<dbReference type="eggNOG" id="KOG0582">
    <property type="taxonomic scope" value="Eukaryota"/>
</dbReference>
<dbReference type="Proteomes" id="UP000001058">
    <property type="component" value="Unassembled WGS sequence"/>
</dbReference>
<dbReference type="FunFam" id="1.10.510.10:FF:000947">
    <property type="entry name" value="serine/threonine-protein kinase OSR1"/>
    <property type="match status" value="1"/>
</dbReference>
<dbReference type="PROSITE" id="PS50011">
    <property type="entry name" value="PROTEIN_KINASE_DOM"/>
    <property type="match status" value="1"/>
</dbReference>
<dbReference type="GeneID" id="9627627"/>
<dbReference type="SUPFAM" id="SSF56112">
    <property type="entry name" value="Protein kinase-like (PK-like)"/>
    <property type="match status" value="1"/>
</dbReference>
<dbReference type="RefSeq" id="XP_002956671.1">
    <property type="nucleotide sequence ID" value="XM_002956625.1"/>
</dbReference>
<dbReference type="Gene3D" id="3.30.200.20">
    <property type="entry name" value="Phosphorylase Kinase, domain 1"/>
    <property type="match status" value="1"/>
</dbReference>
<accession>D8UDA1</accession>
<organism evidence="4">
    <name type="scientific">Volvox carteri f. nagariensis</name>
    <dbReference type="NCBI Taxonomy" id="3068"/>
    <lineage>
        <taxon>Eukaryota</taxon>
        <taxon>Viridiplantae</taxon>
        <taxon>Chlorophyta</taxon>
        <taxon>core chlorophytes</taxon>
        <taxon>Chlorophyceae</taxon>
        <taxon>CS clade</taxon>
        <taxon>Chlamydomonadales</taxon>
        <taxon>Volvocaceae</taxon>
        <taxon>Volvox</taxon>
    </lineage>
</organism>
<dbReference type="Gene3D" id="1.10.510.10">
    <property type="entry name" value="Transferase(Phosphotransferase) domain 1"/>
    <property type="match status" value="1"/>
</dbReference>
<dbReference type="GO" id="GO:0043539">
    <property type="term" value="F:protein serine/threonine kinase activator activity"/>
    <property type="evidence" value="ECO:0007669"/>
    <property type="project" value="InterPro"/>
</dbReference>
<dbReference type="STRING" id="3068.D8UDA1"/>
<feature type="non-terminal residue" evidence="3">
    <location>
        <position position="1"/>
    </location>
</feature>
<evidence type="ECO:0000313" key="3">
    <source>
        <dbReference type="EMBL" id="EFJ42273.1"/>
    </source>
</evidence>
<dbReference type="Pfam" id="PF00069">
    <property type="entry name" value="Pkinase"/>
    <property type="match status" value="1"/>
</dbReference>
<protein>
    <recommendedName>
        <fullName evidence="2">Protein kinase domain-containing protein</fullName>
    </recommendedName>
</protein>
<dbReference type="InterPro" id="IPR000719">
    <property type="entry name" value="Prot_kinase_dom"/>
</dbReference>
<dbReference type="SMART" id="SM00220">
    <property type="entry name" value="S_TKc"/>
    <property type="match status" value="1"/>
</dbReference>
<dbReference type="OrthoDB" id="248923at2759"/>
<reference evidence="3 4" key="1">
    <citation type="journal article" date="2010" name="Science">
        <title>Genomic analysis of organismal complexity in the multicellular green alga Volvox carteri.</title>
        <authorList>
            <person name="Prochnik S.E."/>
            <person name="Umen J."/>
            <person name="Nedelcu A.M."/>
            <person name="Hallmann A."/>
            <person name="Miller S.M."/>
            <person name="Nishii I."/>
            <person name="Ferris P."/>
            <person name="Kuo A."/>
            <person name="Mitros T."/>
            <person name="Fritz-Laylin L.K."/>
            <person name="Hellsten U."/>
            <person name="Chapman J."/>
            <person name="Simakov O."/>
            <person name="Rensing S.A."/>
            <person name="Terry A."/>
            <person name="Pangilinan J."/>
            <person name="Kapitonov V."/>
            <person name="Jurka J."/>
            <person name="Salamov A."/>
            <person name="Shapiro H."/>
            <person name="Schmutz J."/>
            <person name="Grimwood J."/>
            <person name="Lindquist E."/>
            <person name="Lucas S."/>
            <person name="Grigoriev I.V."/>
            <person name="Schmitt R."/>
            <person name="Kirk D."/>
            <person name="Rokhsar D.S."/>
        </authorList>
    </citation>
    <scope>NUCLEOTIDE SEQUENCE [LARGE SCALE GENOMIC DNA]</scope>
    <source>
        <strain evidence="4">f. Nagariensis / Eve</strain>
    </source>
</reference>
<sequence length="317" mass="34896">TSTVHRARCLPLGAVVAIKRCNLDLSDADLQVVIEEVAIMRRYQHPAVLPLLCSFVADSELWLVMPYMEGGSVAHVMRYAHNDGLEEPVIATIAKEVLRALDYLHKQGAIHRDVKAGNILLGGDGTVRLGDFGVSATMERSGSWGHDLMRRRTLVGTPCWMAPEVMEESAYNDRADIWSFGITLLEMAHGSAPFAKLPPLKVLMLTLQNPPPQLEDRVGQRTFSRSMREVVAMCLQKDPMRRPSAKQLLEHRLFRTQARDKAYIVKHLLAGARVLGARVLGVGVGLADGSFIPTDIIVGRWVGGGWVGRSSRVAGFS</sequence>
<dbReference type="FunCoup" id="D8UDA1">
    <property type="interactions" value="468"/>
</dbReference>
<keyword evidence="4" id="KW-1185">Reference proteome</keyword>
<comment type="similarity">
    <text evidence="1">Belongs to the protein kinase superfamily. STE Ser/Thr protein kinase family. STE20 subfamily.</text>
</comment>
<dbReference type="InterPro" id="IPR047173">
    <property type="entry name" value="STRAD_A/B-like"/>
</dbReference>